<dbReference type="STRING" id="686832.A0A0C2Y326"/>
<dbReference type="HOGENOM" id="CLU_1396484_0_0_1"/>
<proteinExistence type="predicted"/>
<dbReference type="PANTHER" id="PTHR39639:SF1">
    <property type="entry name" value="DUF262 DOMAIN-CONTAINING PROTEIN"/>
    <property type="match status" value="1"/>
</dbReference>
<evidence type="ECO:0000259" key="2">
    <source>
        <dbReference type="Pfam" id="PF03235"/>
    </source>
</evidence>
<feature type="domain" description="GmrSD restriction endonucleases N-terminal" evidence="2">
    <location>
        <begin position="109"/>
        <end position="172"/>
    </location>
</feature>
<feature type="region of interest" description="Disordered" evidence="1">
    <location>
        <begin position="1"/>
        <end position="83"/>
    </location>
</feature>
<dbReference type="Pfam" id="PF03235">
    <property type="entry name" value="GmrSD_N"/>
    <property type="match status" value="1"/>
</dbReference>
<dbReference type="AlphaFoldDB" id="A0A0C2Y326"/>
<feature type="compositionally biased region" description="Acidic residues" evidence="1">
    <location>
        <begin position="23"/>
        <end position="36"/>
    </location>
</feature>
<evidence type="ECO:0000256" key="1">
    <source>
        <dbReference type="SAM" id="MobiDB-lite"/>
    </source>
</evidence>
<sequence length="195" mass="21997">MPLSTEVSWYFDDEGDLSSLTSDSEDEDELELEEEPEIRPPPVRAPRPTPAAPALKAPKSTRPSTQSATEKSRARNGLKASTPCLRPPRTVTYSVSTLHDWVDQGLVDLDAEYQRGIVWNELKQMSLIDSLVHNFYIPPIVFAVERRPDGSECRICIDGKQRLTSIHRFSKGDVSRPYLPKHSTLKLTCTVLYPF</sequence>
<dbReference type="PANTHER" id="PTHR39639">
    <property type="entry name" value="CHROMOSOME 16, WHOLE GENOME SHOTGUN SEQUENCE"/>
    <property type="match status" value="1"/>
</dbReference>
<reference evidence="3 4" key="1">
    <citation type="submission" date="2014-04" db="EMBL/GenBank/DDBJ databases">
        <authorList>
            <consortium name="DOE Joint Genome Institute"/>
            <person name="Kuo A."/>
            <person name="Gay G."/>
            <person name="Dore J."/>
            <person name="Kohler A."/>
            <person name="Nagy L.G."/>
            <person name="Floudas D."/>
            <person name="Copeland A."/>
            <person name="Barry K.W."/>
            <person name="Cichocki N."/>
            <person name="Veneault-Fourrey C."/>
            <person name="LaButti K."/>
            <person name="Lindquist E.A."/>
            <person name="Lipzen A."/>
            <person name="Lundell T."/>
            <person name="Morin E."/>
            <person name="Murat C."/>
            <person name="Sun H."/>
            <person name="Tunlid A."/>
            <person name="Henrissat B."/>
            <person name="Grigoriev I.V."/>
            <person name="Hibbett D.S."/>
            <person name="Martin F."/>
            <person name="Nordberg H.P."/>
            <person name="Cantor M.N."/>
            <person name="Hua S.X."/>
        </authorList>
    </citation>
    <scope>NUCLEOTIDE SEQUENCE [LARGE SCALE GENOMIC DNA]</scope>
    <source>
        <strain evidence="4">h7</strain>
    </source>
</reference>
<name>A0A0C2Y326_HEBCY</name>
<feature type="compositionally biased region" description="Pro residues" evidence="1">
    <location>
        <begin position="39"/>
        <end position="51"/>
    </location>
</feature>
<accession>A0A0C2Y326</accession>
<organism evidence="3 4">
    <name type="scientific">Hebeloma cylindrosporum</name>
    <dbReference type="NCBI Taxonomy" id="76867"/>
    <lineage>
        <taxon>Eukaryota</taxon>
        <taxon>Fungi</taxon>
        <taxon>Dikarya</taxon>
        <taxon>Basidiomycota</taxon>
        <taxon>Agaricomycotina</taxon>
        <taxon>Agaricomycetes</taxon>
        <taxon>Agaricomycetidae</taxon>
        <taxon>Agaricales</taxon>
        <taxon>Agaricineae</taxon>
        <taxon>Hymenogastraceae</taxon>
        <taxon>Hebeloma</taxon>
    </lineage>
</organism>
<gene>
    <name evidence="3" type="ORF">M413DRAFT_377417</name>
</gene>
<dbReference type="OrthoDB" id="5419821at2759"/>
<reference evidence="4" key="2">
    <citation type="submission" date="2015-01" db="EMBL/GenBank/DDBJ databases">
        <title>Evolutionary Origins and Diversification of the Mycorrhizal Mutualists.</title>
        <authorList>
            <consortium name="DOE Joint Genome Institute"/>
            <consortium name="Mycorrhizal Genomics Consortium"/>
            <person name="Kohler A."/>
            <person name="Kuo A."/>
            <person name="Nagy L.G."/>
            <person name="Floudas D."/>
            <person name="Copeland A."/>
            <person name="Barry K.W."/>
            <person name="Cichocki N."/>
            <person name="Veneault-Fourrey C."/>
            <person name="LaButti K."/>
            <person name="Lindquist E.A."/>
            <person name="Lipzen A."/>
            <person name="Lundell T."/>
            <person name="Morin E."/>
            <person name="Murat C."/>
            <person name="Riley R."/>
            <person name="Ohm R."/>
            <person name="Sun H."/>
            <person name="Tunlid A."/>
            <person name="Henrissat B."/>
            <person name="Grigoriev I.V."/>
            <person name="Hibbett D.S."/>
            <person name="Martin F."/>
        </authorList>
    </citation>
    <scope>NUCLEOTIDE SEQUENCE [LARGE SCALE GENOMIC DNA]</scope>
    <source>
        <strain evidence="4">h7</strain>
    </source>
</reference>
<keyword evidence="4" id="KW-1185">Reference proteome</keyword>
<dbReference type="InterPro" id="IPR004919">
    <property type="entry name" value="GmrSD_N"/>
</dbReference>
<feature type="compositionally biased region" description="Low complexity" evidence="1">
    <location>
        <begin position="52"/>
        <end position="61"/>
    </location>
</feature>
<evidence type="ECO:0000313" key="3">
    <source>
        <dbReference type="EMBL" id="KIM44233.1"/>
    </source>
</evidence>
<evidence type="ECO:0000313" key="4">
    <source>
        <dbReference type="Proteomes" id="UP000053424"/>
    </source>
</evidence>
<dbReference type="Proteomes" id="UP000053424">
    <property type="component" value="Unassembled WGS sequence"/>
</dbReference>
<dbReference type="EMBL" id="KN831774">
    <property type="protein sequence ID" value="KIM44233.1"/>
    <property type="molecule type" value="Genomic_DNA"/>
</dbReference>
<protein>
    <recommendedName>
        <fullName evidence="2">GmrSD restriction endonucleases N-terminal domain-containing protein</fullName>
    </recommendedName>
</protein>